<evidence type="ECO:0000313" key="2">
    <source>
        <dbReference type="Proteomes" id="UP001642484"/>
    </source>
</evidence>
<name>A0ABP0NLY7_9DINO</name>
<comment type="caution">
    <text evidence="1">The sequence shown here is derived from an EMBL/GenBank/DDBJ whole genome shotgun (WGS) entry which is preliminary data.</text>
</comment>
<protein>
    <submittedName>
        <fullName evidence="1">Uncharacterized protein</fullName>
    </submittedName>
</protein>
<dbReference type="EMBL" id="CAXAMN010021797">
    <property type="protein sequence ID" value="CAK9063474.1"/>
    <property type="molecule type" value="Genomic_DNA"/>
</dbReference>
<dbReference type="Proteomes" id="UP001642484">
    <property type="component" value="Unassembled WGS sequence"/>
</dbReference>
<keyword evidence="2" id="KW-1185">Reference proteome</keyword>
<feature type="non-terminal residue" evidence="1">
    <location>
        <position position="59"/>
    </location>
</feature>
<gene>
    <name evidence="1" type="ORF">CCMP2556_LOCUS31199</name>
</gene>
<organism evidence="1 2">
    <name type="scientific">Durusdinium trenchii</name>
    <dbReference type="NCBI Taxonomy" id="1381693"/>
    <lineage>
        <taxon>Eukaryota</taxon>
        <taxon>Sar</taxon>
        <taxon>Alveolata</taxon>
        <taxon>Dinophyceae</taxon>
        <taxon>Suessiales</taxon>
        <taxon>Symbiodiniaceae</taxon>
        <taxon>Durusdinium</taxon>
    </lineage>
</organism>
<feature type="non-terminal residue" evidence="1">
    <location>
        <position position="1"/>
    </location>
</feature>
<evidence type="ECO:0000313" key="1">
    <source>
        <dbReference type="EMBL" id="CAK9063474.1"/>
    </source>
</evidence>
<accession>A0ABP0NLY7</accession>
<reference evidence="1 2" key="1">
    <citation type="submission" date="2024-02" db="EMBL/GenBank/DDBJ databases">
        <authorList>
            <person name="Chen Y."/>
            <person name="Shah S."/>
            <person name="Dougan E. K."/>
            <person name="Thang M."/>
            <person name="Chan C."/>
        </authorList>
    </citation>
    <scope>NUCLEOTIDE SEQUENCE [LARGE SCALE GENOMIC DNA]</scope>
</reference>
<sequence length="59" mass="6688">KAWHEPLASRCPCGSPPLSRAWHLTTAAFSQRRISPAPCARRWTWRTRASPCTLLCPSR</sequence>
<proteinExistence type="predicted"/>